<name>A0A1W1UEH2_DESTI</name>
<keyword evidence="3" id="KW-1003">Cell membrane</keyword>
<evidence type="ECO:0000256" key="6">
    <source>
        <dbReference type="ARBA" id="ARBA00023136"/>
    </source>
</evidence>
<feature type="transmembrane region" description="Helical" evidence="7">
    <location>
        <begin position="40"/>
        <end position="60"/>
    </location>
</feature>
<comment type="similarity">
    <text evidence="2">Belongs to the UPF0718 family.</text>
</comment>
<organism evidence="8 9">
    <name type="scientific">Desulfonispora thiosulfatigenes DSM 11270</name>
    <dbReference type="NCBI Taxonomy" id="656914"/>
    <lineage>
        <taxon>Bacteria</taxon>
        <taxon>Bacillati</taxon>
        <taxon>Bacillota</taxon>
        <taxon>Clostridia</taxon>
        <taxon>Eubacteriales</taxon>
        <taxon>Peptococcaceae</taxon>
        <taxon>Desulfonispora</taxon>
    </lineage>
</organism>
<protein>
    <submittedName>
        <fullName evidence="8">Predicted permease</fullName>
    </submittedName>
</protein>
<evidence type="ECO:0000256" key="5">
    <source>
        <dbReference type="ARBA" id="ARBA00022989"/>
    </source>
</evidence>
<keyword evidence="9" id="KW-1185">Reference proteome</keyword>
<dbReference type="STRING" id="656914.SAMN00017405_0734"/>
<evidence type="ECO:0000256" key="1">
    <source>
        <dbReference type="ARBA" id="ARBA00004651"/>
    </source>
</evidence>
<keyword evidence="5 7" id="KW-1133">Transmembrane helix</keyword>
<evidence type="ECO:0000256" key="7">
    <source>
        <dbReference type="SAM" id="Phobius"/>
    </source>
</evidence>
<evidence type="ECO:0000256" key="3">
    <source>
        <dbReference type="ARBA" id="ARBA00022475"/>
    </source>
</evidence>
<gene>
    <name evidence="8" type="ORF">SAMN00017405_0734</name>
</gene>
<dbReference type="EMBL" id="FWWT01000005">
    <property type="protein sequence ID" value="SMB79201.1"/>
    <property type="molecule type" value="Genomic_DNA"/>
</dbReference>
<evidence type="ECO:0000256" key="4">
    <source>
        <dbReference type="ARBA" id="ARBA00022692"/>
    </source>
</evidence>
<sequence length="181" mass="20300">MNKLLRRYLFFIILLLIQITFLVIEPTIGQKSLSITWKNTLEMLSVVPPIFILLGLMDVWVEKETMIKLMGDNSGFRGIIIAFFLGSMAAGPLYAAFPVAGILLKKGSKLSNVLIFIGAWSTTKIPLLLFEASSLGWNFMLIRFLLNIPGIAIIAYLSERILSEKEKKDVYERNSIATQGV</sequence>
<evidence type="ECO:0000313" key="8">
    <source>
        <dbReference type="EMBL" id="SMB79201.1"/>
    </source>
</evidence>
<dbReference type="Pfam" id="PF03773">
    <property type="entry name" value="ArsP_1"/>
    <property type="match status" value="1"/>
</dbReference>
<dbReference type="OrthoDB" id="9798408at2"/>
<evidence type="ECO:0000256" key="2">
    <source>
        <dbReference type="ARBA" id="ARBA00006386"/>
    </source>
</evidence>
<feature type="transmembrane region" description="Helical" evidence="7">
    <location>
        <begin position="135"/>
        <end position="158"/>
    </location>
</feature>
<dbReference type="InterPro" id="IPR005524">
    <property type="entry name" value="DUF318"/>
</dbReference>
<evidence type="ECO:0000313" key="9">
    <source>
        <dbReference type="Proteomes" id="UP000192731"/>
    </source>
</evidence>
<dbReference type="AlphaFoldDB" id="A0A1W1UEH2"/>
<feature type="transmembrane region" description="Helical" evidence="7">
    <location>
        <begin position="6"/>
        <end position="28"/>
    </location>
</feature>
<reference evidence="8 9" key="1">
    <citation type="submission" date="2017-04" db="EMBL/GenBank/DDBJ databases">
        <authorList>
            <person name="Afonso C.L."/>
            <person name="Miller P.J."/>
            <person name="Scott M.A."/>
            <person name="Spackman E."/>
            <person name="Goraichik I."/>
            <person name="Dimitrov K.M."/>
            <person name="Suarez D.L."/>
            <person name="Swayne D.E."/>
        </authorList>
    </citation>
    <scope>NUCLEOTIDE SEQUENCE [LARGE SCALE GENOMIC DNA]</scope>
    <source>
        <strain evidence="8 9">DSM 11270</strain>
    </source>
</reference>
<keyword evidence="4 7" id="KW-0812">Transmembrane</keyword>
<proteinExistence type="inferred from homology"/>
<accession>A0A1W1UEH2</accession>
<dbReference type="RefSeq" id="WP_084051852.1">
    <property type="nucleotide sequence ID" value="NZ_FWWT01000005.1"/>
</dbReference>
<feature type="transmembrane region" description="Helical" evidence="7">
    <location>
        <begin position="80"/>
        <end position="103"/>
    </location>
</feature>
<comment type="subcellular location">
    <subcellularLocation>
        <location evidence="1">Cell membrane</location>
        <topology evidence="1">Multi-pass membrane protein</topology>
    </subcellularLocation>
</comment>
<dbReference type="Proteomes" id="UP000192731">
    <property type="component" value="Unassembled WGS sequence"/>
</dbReference>
<dbReference type="GO" id="GO:0005886">
    <property type="term" value="C:plasma membrane"/>
    <property type="evidence" value="ECO:0007669"/>
    <property type="project" value="UniProtKB-SubCell"/>
</dbReference>
<keyword evidence="6 7" id="KW-0472">Membrane</keyword>